<evidence type="ECO:0000256" key="3">
    <source>
        <dbReference type="ARBA" id="ARBA00023027"/>
    </source>
</evidence>
<dbReference type="PROSITE" id="PS00671">
    <property type="entry name" value="D_2_HYDROXYACID_DH_3"/>
    <property type="match status" value="1"/>
</dbReference>
<evidence type="ECO:0000313" key="8">
    <source>
        <dbReference type="Proteomes" id="UP000654370"/>
    </source>
</evidence>
<dbReference type="InterPro" id="IPR029753">
    <property type="entry name" value="D-isomer_DH_CS"/>
</dbReference>
<comment type="caution">
    <text evidence="7">The sequence shown here is derived from an EMBL/GenBank/DDBJ whole genome shotgun (WGS) entry which is preliminary data.</text>
</comment>
<dbReference type="InterPro" id="IPR006140">
    <property type="entry name" value="D-isomer_DH_NAD-bd"/>
</dbReference>
<dbReference type="Proteomes" id="UP000654370">
    <property type="component" value="Unassembled WGS sequence"/>
</dbReference>
<dbReference type="OrthoDB" id="298012at2759"/>
<dbReference type="PROSITE" id="PS00065">
    <property type="entry name" value="D_2_HYDROXYACID_DH_1"/>
    <property type="match status" value="1"/>
</dbReference>
<dbReference type="GO" id="GO:0005829">
    <property type="term" value="C:cytosol"/>
    <property type="evidence" value="ECO:0007669"/>
    <property type="project" value="TreeGrafter"/>
</dbReference>
<evidence type="ECO:0000313" key="7">
    <source>
        <dbReference type="EMBL" id="KAG2172063.1"/>
    </source>
</evidence>
<dbReference type="PANTHER" id="PTHR10996:SF257">
    <property type="entry name" value="GLYOXYLATE REDUCTASE 1"/>
    <property type="match status" value="1"/>
</dbReference>
<dbReference type="InterPro" id="IPR029752">
    <property type="entry name" value="D-isomer_DH_CS1"/>
</dbReference>
<dbReference type="PANTHER" id="PTHR10996">
    <property type="entry name" value="2-HYDROXYACID DEHYDROGENASE-RELATED"/>
    <property type="match status" value="1"/>
</dbReference>
<gene>
    <name evidence="7" type="ORF">INT43_001540</name>
</gene>
<accession>A0A8H7PDT2</accession>
<sequence length="332" mass="36663">MSKGSVLVAGFIRFAQKELTDLSNRYEVHHVPAITRSEFFELCKTQYQGVKTVVRESTSAANIGHFDEELINALPESVKFICSNAAGYDKVDVEAAAKRGIYISNTPGAVDSATADIAIILMLNALRNITQSEKSLREGNWKNGIEMGTNPDGKKLGILGMGGIGKAIAKRARAFDMEIQYHNRSRLPTEVEEQYNATYVDFETLLKTSDIISVSVPLSKETTHLLGKREFSICRHGMIVVNTSRGKVIDEAALVNALESGRVAAVGLDVYEEEPKVHPGLLQHPRATLLPHIGTNTFETELMMEQLTLKNVETAMESNTLLTPIPEHKQYF</sequence>
<dbReference type="AlphaFoldDB" id="A0A8H7PDT2"/>
<dbReference type="GO" id="GO:0051287">
    <property type="term" value="F:NAD binding"/>
    <property type="evidence" value="ECO:0007669"/>
    <property type="project" value="InterPro"/>
</dbReference>
<keyword evidence="8" id="KW-1185">Reference proteome</keyword>
<protein>
    <recommendedName>
        <fullName evidence="9">Glyoxylate reductase</fullName>
    </recommendedName>
</protein>
<comment type="similarity">
    <text evidence="1 4">Belongs to the D-isomer specific 2-hydroxyacid dehydrogenase family.</text>
</comment>
<evidence type="ECO:0000256" key="2">
    <source>
        <dbReference type="ARBA" id="ARBA00023002"/>
    </source>
</evidence>
<dbReference type="CDD" id="cd12168">
    <property type="entry name" value="Mand_dh_like"/>
    <property type="match status" value="1"/>
</dbReference>
<dbReference type="Pfam" id="PF02826">
    <property type="entry name" value="2-Hacid_dh_C"/>
    <property type="match status" value="1"/>
</dbReference>
<dbReference type="InterPro" id="IPR036291">
    <property type="entry name" value="NAD(P)-bd_dom_sf"/>
</dbReference>
<dbReference type="SUPFAM" id="SSF51735">
    <property type="entry name" value="NAD(P)-binding Rossmann-fold domains"/>
    <property type="match status" value="1"/>
</dbReference>
<dbReference type="GO" id="GO:0016618">
    <property type="term" value="F:hydroxypyruvate reductase [NAD(P)H] activity"/>
    <property type="evidence" value="ECO:0007669"/>
    <property type="project" value="TreeGrafter"/>
</dbReference>
<dbReference type="GO" id="GO:0030267">
    <property type="term" value="F:glyoxylate reductase (NADPH) activity"/>
    <property type="evidence" value="ECO:0007669"/>
    <property type="project" value="TreeGrafter"/>
</dbReference>
<proteinExistence type="inferred from homology"/>
<keyword evidence="2 4" id="KW-0560">Oxidoreductase</keyword>
<feature type="domain" description="D-isomer specific 2-hydroxyacid dehydrogenase NAD-binding" evidence="6">
    <location>
        <begin position="120"/>
        <end position="294"/>
    </location>
</feature>
<dbReference type="Pfam" id="PF00389">
    <property type="entry name" value="2-Hacid_dh"/>
    <property type="match status" value="1"/>
</dbReference>
<dbReference type="InterPro" id="IPR050223">
    <property type="entry name" value="D-isomer_2-hydroxyacid_DH"/>
</dbReference>
<evidence type="ECO:0000259" key="6">
    <source>
        <dbReference type="Pfam" id="PF02826"/>
    </source>
</evidence>
<evidence type="ECO:0000259" key="5">
    <source>
        <dbReference type="Pfam" id="PF00389"/>
    </source>
</evidence>
<evidence type="ECO:0000256" key="4">
    <source>
        <dbReference type="RuleBase" id="RU003719"/>
    </source>
</evidence>
<dbReference type="FunFam" id="3.40.50.720:FF:000203">
    <property type="entry name" value="D-3-phosphoglycerate dehydrogenase (SerA)"/>
    <property type="match status" value="1"/>
</dbReference>
<dbReference type="EMBL" id="JAEPQZ010000018">
    <property type="protein sequence ID" value="KAG2172063.1"/>
    <property type="molecule type" value="Genomic_DNA"/>
</dbReference>
<organism evidence="7 8">
    <name type="scientific">Mortierella isabellina</name>
    <name type="common">Filamentous fungus</name>
    <name type="synonym">Umbelopsis isabellina</name>
    <dbReference type="NCBI Taxonomy" id="91625"/>
    <lineage>
        <taxon>Eukaryota</taxon>
        <taxon>Fungi</taxon>
        <taxon>Fungi incertae sedis</taxon>
        <taxon>Mucoromycota</taxon>
        <taxon>Mucoromycotina</taxon>
        <taxon>Umbelopsidomycetes</taxon>
        <taxon>Umbelopsidales</taxon>
        <taxon>Umbelopsidaceae</taxon>
        <taxon>Umbelopsis</taxon>
    </lineage>
</organism>
<reference evidence="7" key="1">
    <citation type="submission" date="2020-12" db="EMBL/GenBank/DDBJ databases">
        <title>Metabolic potential, ecology and presence of endohyphal bacteria is reflected in genomic diversity of Mucoromycotina.</title>
        <authorList>
            <person name="Muszewska A."/>
            <person name="Okrasinska A."/>
            <person name="Steczkiewicz K."/>
            <person name="Drgas O."/>
            <person name="Orlowska M."/>
            <person name="Perlinska-Lenart U."/>
            <person name="Aleksandrzak-Piekarczyk T."/>
            <person name="Szatraj K."/>
            <person name="Zielenkiewicz U."/>
            <person name="Pilsyk S."/>
            <person name="Malc E."/>
            <person name="Mieczkowski P."/>
            <person name="Kruszewska J.S."/>
            <person name="Biernat P."/>
            <person name="Pawlowska J."/>
        </authorList>
    </citation>
    <scope>NUCLEOTIDE SEQUENCE</scope>
    <source>
        <strain evidence="7">WA0000067209</strain>
    </source>
</reference>
<dbReference type="InterPro" id="IPR006139">
    <property type="entry name" value="D-isomer_2_OHA_DH_cat_dom"/>
</dbReference>
<dbReference type="Gene3D" id="3.40.50.720">
    <property type="entry name" value="NAD(P)-binding Rossmann-like Domain"/>
    <property type="match status" value="2"/>
</dbReference>
<keyword evidence="3" id="KW-0520">NAD</keyword>
<feature type="domain" description="D-isomer specific 2-hydroxyacid dehydrogenase catalytic" evidence="5">
    <location>
        <begin position="17"/>
        <end position="323"/>
    </location>
</feature>
<dbReference type="SUPFAM" id="SSF52283">
    <property type="entry name" value="Formate/glycerate dehydrogenase catalytic domain-like"/>
    <property type="match status" value="1"/>
</dbReference>
<evidence type="ECO:0000256" key="1">
    <source>
        <dbReference type="ARBA" id="ARBA00005854"/>
    </source>
</evidence>
<evidence type="ECO:0008006" key="9">
    <source>
        <dbReference type="Google" id="ProtNLM"/>
    </source>
</evidence>
<name>A0A8H7PDT2_MORIS</name>